<gene>
    <name evidence="3" type="ORF">J2T15_003069</name>
</gene>
<keyword evidence="2" id="KW-0812">Transmembrane</keyword>
<protein>
    <recommendedName>
        <fullName evidence="5">DNA-directed RNA polymerase subunit beta</fullName>
    </recommendedName>
</protein>
<evidence type="ECO:0000256" key="1">
    <source>
        <dbReference type="SAM" id="MobiDB-lite"/>
    </source>
</evidence>
<dbReference type="RefSeq" id="WP_307204839.1">
    <property type="nucleotide sequence ID" value="NZ_JAUSSU010000005.1"/>
</dbReference>
<keyword evidence="2" id="KW-0472">Membrane</keyword>
<dbReference type="Pfam" id="PF11772">
    <property type="entry name" value="EpuA"/>
    <property type="match status" value="1"/>
</dbReference>
<evidence type="ECO:0008006" key="5">
    <source>
        <dbReference type="Google" id="ProtNLM"/>
    </source>
</evidence>
<dbReference type="EMBL" id="JAUSSU010000005">
    <property type="protein sequence ID" value="MDQ0113628.1"/>
    <property type="molecule type" value="Genomic_DNA"/>
</dbReference>
<feature type="compositionally biased region" description="Basic and acidic residues" evidence="1">
    <location>
        <begin position="1"/>
        <end position="26"/>
    </location>
</feature>
<name>A0ABT9U259_PAEHA</name>
<accession>A0ABT9U259</accession>
<keyword evidence="4" id="KW-1185">Reference proteome</keyword>
<keyword evidence="2" id="KW-1133">Transmembrane helix</keyword>
<proteinExistence type="predicted"/>
<dbReference type="Proteomes" id="UP001229346">
    <property type="component" value="Unassembled WGS sequence"/>
</dbReference>
<dbReference type="InterPro" id="IPR024596">
    <property type="entry name" value="RNApol_su_b/EpuA"/>
</dbReference>
<feature type="transmembrane region" description="Helical" evidence="2">
    <location>
        <begin position="50"/>
        <end position="70"/>
    </location>
</feature>
<evidence type="ECO:0000313" key="4">
    <source>
        <dbReference type="Proteomes" id="UP001229346"/>
    </source>
</evidence>
<evidence type="ECO:0000256" key="2">
    <source>
        <dbReference type="SAM" id="Phobius"/>
    </source>
</evidence>
<reference evidence="3 4" key="1">
    <citation type="submission" date="2023-07" db="EMBL/GenBank/DDBJ databases">
        <title>Sorghum-associated microbial communities from plants grown in Nebraska, USA.</title>
        <authorList>
            <person name="Schachtman D."/>
        </authorList>
    </citation>
    <scope>NUCLEOTIDE SEQUENCE [LARGE SCALE GENOMIC DNA]</scope>
    <source>
        <strain evidence="3 4">CC482</strain>
    </source>
</reference>
<feature type="region of interest" description="Disordered" evidence="1">
    <location>
        <begin position="1"/>
        <end position="35"/>
    </location>
</feature>
<sequence>MNMADERVDNGGRGEGEDTPKREGSKTKAKTKKQRSKGANIAFWILRKSIVPVIMVIMLIAGLYAGYVVLGNGPGDEVFSWSTWQHLYDLVFADS</sequence>
<evidence type="ECO:0000313" key="3">
    <source>
        <dbReference type="EMBL" id="MDQ0113628.1"/>
    </source>
</evidence>
<comment type="caution">
    <text evidence="3">The sequence shown here is derived from an EMBL/GenBank/DDBJ whole genome shotgun (WGS) entry which is preliminary data.</text>
</comment>
<organism evidence="3 4">
    <name type="scientific">Paenibacillus harenae</name>
    <dbReference type="NCBI Taxonomy" id="306543"/>
    <lineage>
        <taxon>Bacteria</taxon>
        <taxon>Bacillati</taxon>
        <taxon>Bacillota</taxon>
        <taxon>Bacilli</taxon>
        <taxon>Bacillales</taxon>
        <taxon>Paenibacillaceae</taxon>
        <taxon>Paenibacillus</taxon>
    </lineage>
</organism>